<feature type="domain" description="CFAP61 dimerisation" evidence="3">
    <location>
        <begin position="1085"/>
        <end position="1204"/>
    </location>
</feature>
<dbReference type="SUPFAM" id="SSF51905">
    <property type="entry name" value="FAD/NAD(P)-binding domain"/>
    <property type="match status" value="1"/>
</dbReference>
<comment type="caution">
    <text evidence="4">The sequence shown here is derived from an EMBL/GenBank/DDBJ whole genome shotgun (WGS) entry which is preliminary data.</text>
</comment>
<evidence type="ECO:0000313" key="4">
    <source>
        <dbReference type="EMBL" id="KAK4469610.1"/>
    </source>
</evidence>
<dbReference type="InterPro" id="IPR038884">
    <property type="entry name" value="CFAP61"/>
</dbReference>
<reference evidence="4" key="2">
    <citation type="journal article" date="2023" name="Infect Dis Poverty">
        <title>Chromosome-scale genome of the human blood fluke Schistosoma mekongi and its implications for public health.</title>
        <authorList>
            <person name="Zhou M."/>
            <person name="Xu L."/>
            <person name="Xu D."/>
            <person name="Chen W."/>
            <person name="Khan J."/>
            <person name="Hu Y."/>
            <person name="Huang H."/>
            <person name="Wei H."/>
            <person name="Zhang Y."/>
            <person name="Chusongsang P."/>
            <person name="Tanasarnprasert K."/>
            <person name="Hu X."/>
            <person name="Limpanont Y."/>
            <person name="Lv Z."/>
        </authorList>
    </citation>
    <scope>NUCLEOTIDE SEQUENCE</scope>
    <source>
        <strain evidence="4">LV_2022a</strain>
    </source>
</reference>
<evidence type="ECO:0008006" key="6">
    <source>
        <dbReference type="Google" id="ProtNLM"/>
    </source>
</evidence>
<evidence type="ECO:0000259" key="3">
    <source>
        <dbReference type="Pfam" id="PF23150"/>
    </source>
</evidence>
<keyword evidence="5" id="KW-1185">Reference proteome</keyword>
<dbReference type="PANTHER" id="PTHR21178:SF8">
    <property type="entry name" value="CILIA- AND FLAGELLA-ASSOCIATED PROTEIN 61"/>
    <property type="match status" value="1"/>
</dbReference>
<evidence type="ECO:0000313" key="5">
    <source>
        <dbReference type="Proteomes" id="UP001292079"/>
    </source>
</evidence>
<dbReference type="PANTHER" id="PTHR21178">
    <property type="entry name" value="CILIA- AND FLAGELLA-ASSOCIATED PROTEIN 61"/>
    <property type="match status" value="1"/>
</dbReference>
<dbReference type="Proteomes" id="UP001292079">
    <property type="component" value="Unassembled WGS sequence"/>
</dbReference>
<proteinExistence type="predicted"/>
<dbReference type="Pfam" id="PF23150">
    <property type="entry name" value="CFAP61_dimer"/>
    <property type="match status" value="1"/>
</dbReference>
<feature type="domain" description="Cilia- and flagella-associated protein 61 N-terminal" evidence="2">
    <location>
        <begin position="10"/>
        <end position="257"/>
    </location>
</feature>
<reference evidence="4" key="1">
    <citation type="submission" date="2022-04" db="EMBL/GenBank/DDBJ databases">
        <authorList>
            <person name="Xu L."/>
            <person name="Lv Z."/>
        </authorList>
    </citation>
    <scope>NUCLEOTIDE SEQUENCE</scope>
    <source>
        <strain evidence="4">LV_2022a</strain>
    </source>
</reference>
<dbReference type="InterPro" id="IPR056299">
    <property type="entry name" value="CFAP61_dimer"/>
</dbReference>
<gene>
    <name evidence="4" type="ORF">MN116_007145</name>
</gene>
<dbReference type="Pfam" id="PF16092">
    <property type="entry name" value="CFAP61_N"/>
    <property type="match status" value="1"/>
</dbReference>
<name>A0AAE1Z8J9_SCHME</name>
<dbReference type="EMBL" id="JALJAT010000005">
    <property type="protein sequence ID" value="KAK4469610.1"/>
    <property type="molecule type" value="Genomic_DNA"/>
</dbReference>
<evidence type="ECO:0000256" key="1">
    <source>
        <dbReference type="SAM" id="Coils"/>
    </source>
</evidence>
<feature type="coiled-coil region" evidence="1">
    <location>
        <begin position="1229"/>
        <end position="1268"/>
    </location>
</feature>
<organism evidence="4 5">
    <name type="scientific">Schistosoma mekongi</name>
    <name type="common">Parasitic worm</name>
    <dbReference type="NCBI Taxonomy" id="38744"/>
    <lineage>
        <taxon>Eukaryota</taxon>
        <taxon>Metazoa</taxon>
        <taxon>Spiralia</taxon>
        <taxon>Lophotrochozoa</taxon>
        <taxon>Platyhelminthes</taxon>
        <taxon>Trematoda</taxon>
        <taxon>Digenea</taxon>
        <taxon>Strigeidida</taxon>
        <taxon>Schistosomatoidea</taxon>
        <taxon>Schistosomatidae</taxon>
        <taxon>Schistosoma</taxon>
    </lineage>
</organism>
<dbReference type="InterPro" id="IPR032151">
    <property type="entry name" value="CFAP61_N"/>
</dbReference>
<protein>
    <recommendedName>
        <fullName evidence="6">Cilia- and flagella-associated protein 61 N-terminal domain-containing protein</fullName>
    </recommendedName>
</protein>
<keyword evidence="1" id="KW-0175">Coiled coil</keyword>
<accession>A0AAE1Z8J9</accession>
<sequence>MEKTDEFFEIRRSNLTDVTQIEKLRSEVDSKGFGKISLVKLIEKSVLSLSVTDNKRVIVGNACFYEFPNASQFPENNWIPRFTSTYCIQNVTHINSLFIHFLVINPDYEKLVINQLLKAAFTIASSVHNIFVLLEDTHNIKCLNFLPFHKLPKGCADANDIFCAYRHEIFPVLYCRPAMVEDTDDITPILNDLSTLLQTTYGDYYVAELVEAQNDNLKCFVVEYDRRAVGFVSATRNLGFSKLNKYYDLDVFDGLVKVDKLVENRSQQGNEFTTINTQNEAEIADEIMDGNGTTPTYTGNKEQVGLVDLNHLNHLSVNKITDQVYHHWTKRLLHEDHTVKDTSNIILDAIKPNAFAIQIFIMKSEYESRYMDMLPLVFSQFSDLEYAVISVPRLVKCFPMLKSFVHCRIRLNKDPEHELYVLHRSELHRDFIVRRTRHTDEEGIKLLIRKMNTFDRSLLLADLQAFIRNGRDEDGTIISSYVFVVLDKIVGVAILRDEHDIEWLRAHYSIEDFIYFAHHARNEHASLYHFVLAANFQSRTEIFLREILRQSKKTCIYYRVLPPYAPDSKFNRCTLITCLSRLCPVKPRKQIIYPELLLNSIKAPEKRILEKCNTMPALFMTTGKLLIESKEIINARIIIVGASTTGLAVLDSLVTCPYIRFNNLVLLSSNGLPGDTLHSINPLYYKFLPTDYAYPVDYLSQLGLKVCVNTIHGKLTAIDRKCKRITVSSGQKLSYDYLIITTGLQYHKAYPIINQQNPNKENIITNVGHSNTSRPHNFFIINDVNDVLPIMDWINNIYLPLYHNEQSNKDVKHDTCLTNIKDFNADKELNNENDRINEEKQFGRQQEQYREIDIEEELKLQSNQLLYDTFSDLDALNETVNNNLIVIYGYTIDAYTCITGLLNAGISGKCIIMIQPPKVEHYPSAFNSSVIQRYVHEYMKKIKIRIGYDLILDHWNNINIESNSSYIKSVTFNSDGKYLTIPCSGLFYFHLKTVDMDIFHALNDACLVFDSRLVIDINFHTNDASIFAAGPITKFKRIYYHDYWRHEIANSVEIGHCLGNQLLDLFDPNIEKPTKPPIDNLLILPTFKQPKTIGALLPGNISYLHCAQPSSWEPSENSMKNSDSGRLLVTGKNAKELRFFSVYINKYNLIQEITCLSKKKFPSENYIHLFGLHELLLNHLVSRFDEGLISDFYDYFNETWSLAIYHDRFADFKSQIRTIMSTCSQITSHESLAEKLKRIIEEKDKVSLNDFQELKRLYNNEYKKEVEQRLIKFITFNYNLLSMYAKPDLV</sequence>
<dbReference type="Gene3D" id="3.50.50.60">
    <property type="entry name" value="FAD/NAD(P)-binding domain"/>
    <property type="match status" value="1"/>
</dbReference>
<evidence type="ECO:0000259" key="2">
    <source>
        <dbReference type="Pfam" id="PF16092"/>
    </source>
</evidence>
<dbReference type="InterPro" id="IPR036188">
    <property type="entry name" value="FAD/NAD-bd_sf"/>
</dbReference>